<dbReference type="EC" id="2.7.13.3" evidence="2"/>
<evidence type="ECO:0000313" key="7">
    <source>
        <dbReference type="Proteomes" id="UP001317963"/>
    </source>
</evidence>
<evidence type="ECO:0000256" key="4">
    <source>
        <dbReference type="SAM" id="Phobius"/>
    </source>
</evidence>
<keyword evidence="4" id="KW-0472">Membrane</keyword>
<dbReference type="InterPro" id="IPR003594">
    <property type="entry name" value="HATPase_dom"/>
</dbReference>
<dbReference type="InterPro" id="IPR036097">
    <property type="entry name" value="HisK_dim/P_sf"/>
</dbReference>
<dbReference type="CDD" id="cd00082">
    <property type="entry name" value="HisKA"/>
    <property type="match status" value="1"/>
</dbReference>
<dbReference type="Gene3D" id="3.30.565.10">
    <property type="entry name" value="Histidine kinase-like ATPase, C-terminal domain"/>
    <property type="match status" value="1"/>
</dbReference>
<comment type="catalytic activity">
    <reaction evidence="1">
        <text>ATP + protein L-histidine = ADP + protein N-phospho-L-histidine.</text>
        <dbReference type="EC" id="2.7.13.3"/>
    </reaction>
</comment>
<feature type="transmembrane region" description="Helical" evidence="4">
    <location>
        <begin position="20"/>
        <end position="39"/>
    </location>
</feature>
<keyword evidence="7" id="KW-1185">Reference proteome</keyword>
<protein>
    <recommendedName>
        <fullName evidence="2">histidine kinase</fullName>
        <ecNumber evidence="2">2.7.13.3</ecNumber>
    </recommendedName>
</protein>
<accession>A0ABY6Q7M4</accession>
<evidence type="ECO:0000256" key="1">
    <source>
        <dbReference type="ARBA" id="ARBA00000085"/>
    </source>
</evidence>
<gene>
    <name evidence="6" type="ORF">E0F26_05695</name>
</gene>
<keyword evidence="4" id="KW-1133">Transmembrane helix</keyword>
<dbReference type="Proteomes" id="UP001317963">
    <property type="component" value="Chromosome"/>
</dbReference>
<dbReference type="SUPFAM" id="SSF47384">
    <property type="entry name" value="Homodimeric domain of signal transducing histidine kinase"/>
    <property type="match status" value="1"/>
</dbReference>
<feature type="transmembrane region" description="Helical" evidence="4">
    <location>
        <begin position="130"/>
        <end position="148"/>
    </location>
</feature>
<dbReference type="SMART" id="SM00388">
    <property type="entry name" value="HisKA"/>
    <property type="match status" value="1"/>
</dbReference>
<name>A0ABY6Q7M4_9GAMM</name>
<feature type="transmembrane region" description="Helical" evidence="4">
    <location>
        <begin position="103"/>
        <end position="123"/>
    </location>
</feature>
<evidence type="ECO:0000256" key="2">
    <source>
        <dbReference type="ARBA" id="ARBA00012438"/>
    </source>
</evidence>
<keyword evidence="6" id="KW-0418">Kinase</keyword>
<dbReference type="EMBL" id="CP036501">
    <property type="protein sequence ID" value="UZP74268.1"/>
    <property type="molecule type" value="Genomic_DNA"/>
</dbReference>
<sequence>MSDGTSLGDKNTIDRTQVFAVYNVYRLVIGSVLFALTLADTGSGLLSDDSALQMIGASIFIISSLIIALLGSPSKFTTESGIFGVMMIDVLATTLVADPTTSLTSGFTTLYLVTVAAASMLLVSRQLATLVAALTVLAMLADTLFIISRGGSETGGLLYAGLRGVLVFLVGWLGQLAAATLVQAAQRAEVASSQARRLKLFNDQIVEHMQTGILLVTPKDSLKPVNSAAKDLLMLESNSERPAKLVDSQLAMALDEWRNGDTLMPSPFKPDGGHRTLLPRFTTLESGREGDALLFIDDYTPMTQFAQSLKLNSLGRLTGSIAHEIRNPLAAVSNAVQLLAENENMSDGDRELANIVVRNTQRMNDTVSNVLELSRRVPPNLTQVDVNDWILGVVHEFKEASSEEASLTVTGGCTWPISIDKSQLKRVLDNLIDNGLRHSASATGQRAVDLHIGQSVVQRLCFIDVIDNGDGVPDSAQARLFEPFFTTRPDGTGLGLYLCKELCESNGAEISYRRTHDGRSSFRLSLRMQSRDAQ</sequence>
<dbReference type="RefSeq" id="WP_279243081.1">
    <property type="nucleotide sequence ID" value="NZ_CP036501.1"/>
</dbReference>
<dbReference type="SMART" id="SM00387">
    <property type="entry name" value="HATPase_c"/>
    <property type="match status" value="1"/>
</dbReference>
<feature type="domain" description="Histidine kinase" evidence="5">
    <location>
        <begin position="320"/>
        <end position="530"/>
    </location>
</feature>
<dbReference type="InterPro" id="IPR005467">
    <property type="entry name" value="His_kinase_dom"/>
</dbReference>
<dbReference type="PROSITE" id="PS50109">
    <property type="entry name" value="HIS_KIN"/>
    <property type="match status" value="1"/>
</dbReference>
<feature type="transmembrane region" description="Helical" evidence="4">
    <location>
        <begin position="51"/>
        <end position="71"/>
    </location>
</feature>
<dbReference type="Gene3D" id="1.10.287.130">
    <property type="match status" value="1"/>
</dbReference>
<dbReference type="PRINTS" id="PR00344">
    <property type="entry name" value="BCTRLSENSOR"/>
</dbReference>
<keyword evidence="6" id="KW-0808">Transferase</keyword>
<dbReference type="PANTHER" id="PTHR43065:SF52">
    <property type="entry name" value="SENSOR PROTEIN KINASE PILS"/>
    <property type="match status" value="1"/>
</dbReference>
<feature type="transmembrane region" description="Helical" evidence="4">
    <location>
        <begin position="160"/>
        <end position="182"/>
    </location>
</feature>
<dbReference type="InterPro" id="IPR004358">
    <property type="entry name" value="Sig_transdc_His_kin-like_C"/>
</dbReference>
<dbReference type="InterPro" id="IPR036890">
    <property type="entry name" value="HATPase_C_sf"/>
</dbReference>
<dbReference type="PANTHER" id="PTHR43065">
    <property type="entry name" value="SENSOR HISTIDINE KINASE"/>
    <property type="match status" value="1"/>
</dbReference>
<dbReference type="Pfam" id="PF00512">
    <property type="entry name" value="HisKA"/>
    <property type="match status" value="1"/>
</dbReference>
<dbReference type="Pfam" id="PF02518">
    <property type="entry name" value="HATPase_c"/>
    <property type="match status" value="1"/>
</dbReference>
<evidence type="ECO:0000259" key="5">
    <source>
        <dbReference type="PROSITE" id="PS50109"/>
    </source>
</evidence>
<dbReference type="GO" id="GO:0016301">
    <property type="term" value="F:kinase activity"/>
    <property type="evidence" value="ECO:0007669"/>
    <property type="project" value="UniProtKB-KW"/>
</dbReference>
<proteinExistence type="predicted"/>
<organism evidence="6 7">
    <name type="scientific">Candidatus Paraluminiphilus aquimaris</name>
    <dbReference type="NCBI Taxonomy" id="2518994"/>
    <lineage>
        <taxon>Bacteria</taxon>
        <taxon>Pseudomonadati</taxon>
        <taxon>Pseudomonadota</taxon>
        <taxon>Gammaproteobacteria</taxon>
        <taxon>Cellvibrionales</taxon>
        <taxon>Halieaceae</taxon>
        <taxon>Candidatus Paraluminiphilus</taxon>
    </lineage>
</organism>
<dbReference type="InterPro" id="IPR003661">
    <property type="entry name" value="HisK_dim/P_dom"/>
</dbReference>
<evidence type="ECO:0000313" key="6">
    <source>
        <dbReference type="EMBL" id="UZP74268.1"/>
    </source>
</evidence>
<reference evidence="6 7" key="1">
    <citation type="submission" date="2019-02" db="EMBL/GenBank/DDBJ databases">
        <title>Halieaceae_genomes.</title>
        <authorList>
            <person name="Li S.-H."/>
        </authorList>
    </citation>
    <scope>NUCLEOTIDE SEQUENCE [LARGE SCALE GENOMIC DNA]</scope>
    <source>
        <strain evidence="6 7">JH123</strain>
    </source>
</reference>
<evidence type="ECO:0000256" key="3">
    <source>
        <dbReference type="ARBA" id="ARBA00022553"/>
    </source>
</evidence>
<dbReference type="SUPFAM" id="SSF55874">
    <property type="entry name" value="ATPase domain of HSP90 chaperone/DNA topoisomerase II/histidine kinase"/>
    <property type="match status" value="1"/>
</dbReference>
<keyword evidence="4" id="KW-0812">Transmembrane</keyword>
<dbReference type="Pfam" id="PF25323">
    <property type="entry name" value="6TM_PilS"/>
    <property type="match status" value="1"/>
</dbReference>
<feature type="transmembrane region" description="Helical" evidence="4">
    <location>
        <begin position="80"/>
        <end position="97"/>
    </location>
</feature>
<keyword evidence="3" id="KW-0597">Phosphoprotein</keyword>